<evidence type="ECO:0000259" key="10">
    <source>
        <dbReference type="Pfam" id="PF07992"/>
    </source>
</evidence>
<dbReference type="InterPro" id="IPR004099">
    <property type="entry name" value="Pyr_nucl-diS_OxRdtase_dimer"/>
</dbReference>
<evidence type="ECO:0000256" key="8">
    <source>
        <dbReference type="ARBA" id="ARBA00023284"/>
    </source>
</evidence>
<evidence type="ECO:0000259" key="9">
    <source>
        <dbReference type="Pfam" id="PF02852"/>
    </source>
</evidence>
<dbReference type="GO" id="GO:0050660">
    <property type="term" value="F:flavin adenine dinucleotide binding"/>
    <property type="evidence" value="ECO:0007669"/>
    <property type="project" value="TreeGrafter"/>
</dbReference>
<dbReference type="PANTHER" id="PTHR22912:SF151">
    <property type="entry name" value="DIHYDROLIPOYL DEHYDROGENASE, MITOCHONDRIAL"/>
    <property type="match status" value="1"/>
</dbReference>
<dbReference type="EMBL" id="FPHL01000051">
    <property type="protein sequence ID" value="SFV68188.1"/>
    <property type="molecule type" value="Genomic_DNA"/>
</dbReference>
<dbReference type="GO" id="GO:0004148">
    <property type="term" value="F:dihydrolipoyl dehydrogenase (NADH) activity"/>
    <property type="evidence" value="ECO:0007669"/>
    <property type="project" value="UniProtKB-EC"/>
</dbReference>
<keyword evidence="4" id="KW-0274">FAD</keyword>
<dbReference type="InterPro" id="IPR050151">
    <property type="entry name" value="Class-I_Pyr_Nuc-Dis_Oxidored"/>
</dbReference>
<evidence type="ECO:0000256" key="2">
    <source>
        <dbReference type="ARBA" id="ARBA00007532"/>
    </source>
</evidence>
<dbReference type="Pfam" id="PF02852">
    <property type="entry name" value="Pyr_redox_dim"/>
    <property type="match status" value="1"/>
</dbReference>
<dbReference type="InterPro" id="IPR023753">
    <property type="entry name" value="FAD/NAD-binding_dom"/>
</dbReference>
<keyword evidence="3" id="KW-0285">Flavoprotein</keyword>
<dbReference type="PRINTS" id="PR00411">
    <property type="entry name" value="PNDRDTASEI"/>
</dbReference>
<proteinExistence type="inferred from homology"/>
<evidence type="ECO:0000313" key="11">
    <source>
        <dbReference type="EMBL" id="SFV68188.1"/>
    </source>
</evidence>
<feature type="domain" description="Pyridine nucleotide-disulphide oxidoreductase dimerisation" evidence="9">
    <location>
        <begin position="335"/>
        <end position="433"/>
    </location>
</feature>
<dbReference type="Pfam" id="PF07992">
    <property type="entry name" value="Pyr_redox_2"/>
    <property type="match status" value="1"/>
</dbReference>
<dbReference type="PROSITE" id="PS00076">
    <property type="entry name" value="PYRIDINE_REDOX_1"/>
    <property type="match status" value="1"/>
</dbReference>
<evidence type="ECO:0000256" key="7">
    <source>
        <dbReference type="ARBA" id="ARBA00023157"/>
    </source>
</evidence>
<dbReference type="SUPFAM" id="SSF55424">
    <property type="entry name" value="FAD/NAD-linked reductases, dimerisation (C-terminal) domain"/>
    <property type="match status" value="1"/>
</dbReference>
<dbReference type="Gene3D" id="3.30.390.30">
    <property type="match status" value="1"/>
</dbReference>
<evidence type="ECO:0000256" key="4">
    <source>
        <dbReference type="ARBA" id="ARBA00022827"/>
    </source>
</evidence>
<evidence type="ECO:0000256" key="6">
    <source>
        <dbReference type="ARBA" id="ARBA00023027"/>
    </source>
</evidence>
<keyword evidence="7" id="KW-1015">Disulfide bond</keyword>
<evidence type="ECO:0000256" key="5">
    <source>
        <dbReference type="ARBA" id="ARBA00023002"/>
    </source>
</evidence>
<dbReference type="AlphaFoldDB" id="A0A1W1CQN2"/>
<dbReference type="Gene3D" id="3.50.50.60">
    <property type="entry name" value="FAD/NAD(P)-binding domain"/>
    <property type="match status" value="2"/>
</dbReference>
<keyword evidence="6" id="KW-0520">NAD</keyword>
<name>A0A1W1CQN2_9ZZZZ</name>
<dbReference type="InterPro" id="IPR016156">
    <property type="entry name" value="FAD/NAD-linked_Rdtase_dimer_sf"/>
</dbReference>
<dbReference type="InterPro" id="IPR001100">
    <property type="entry name" value="Pyr_nuc-diS_OxRdtase"/>
</dbReference>
<feature type="domain" description="FAD/NAD(P)-binding" evidence="10">
    <location>
        <begin position="2"/>
        <end position="306"/>
    </location>
</feature>
<dbReference type="PIRSF" id="PIRSF000350">
    <property type="entry name" value="Mercury_reductase_MerA"/>
    <property type="match status" value="1"/>
</dbReference>
<keyword evidence="5 11" id="KW-0560">Oxidoreductase</keyword>
<reference evidence="11" key="1">
    <citation type="submission" date="2016-10" db="EMBL/GenBank/DDBJ databases">
        <authorList>
            <person name="de Groot N.N."/>
        </authorList>
    </citation>
    <scope>NUCLEOTIDE SEQUENCE</scope>
</reference>
<comment type="similarity">
    <text evidence="2">Belongs to the class-I pyridine nucleotide-disulfide oxidoreductase family.</text>
</comment>
<sequence length="438" mass="48123">MYDVLYIGGGLNYAGAIVAAKNGLKVALVEKEMDLLGGTCLHKGCIPSKMFLHYANTLRQSRSTFFEGTLTLEMKTLVEKKNRLRQNANKAVRTQCREIDLIEGEGKLTAPHTVEVRGKTYEAKTIVIGTGSSAFIPEGIAYDRKNIITSDEVLEMKQLPKTIAIYGDGAIGREMASFFVSSGVKVTLISRHEGLLKGAHTLIANSMQKQMDTLGIEHLGNHPVTKARMTQRGVHVGFEDGSSRYFETLLVATGRRPNTDVIGTDTVKVEKGIVTDDDFETTLSGHYAIGDCNGKLQLAHAARAEALYVTQKILGRTPHKLNLSHVVKFMHTLPMSYAWVGETRHTLEKRNADFKESVMPLNRFTASVFHDAVHGMMITYADGEGFILGAEILAPDAEELIAPVAMALAGEMDAPLAQRTIMAHPTFSEALERSWFKL</sequence>
<dbReference type="InterPro" id="IPR012999">
    <property type="entry name" value="Pyr_OxRdtase_I_AS"/>
</dbReference>
<organism evidence="11">
    <name type="scientific">hydrothermal vent metagenome</name>
    <dbReference type="NCBI Taxonomy" id="652676"/>
    <lineage>
        <taxon>unclassified sequences</taxon>
        <taxon>metagenomes</taxon>
        <taxon>ecological metagenomes</taxon>
    </lineage>
</organism>
<comment type="cofactor">
    <cofactor evidence="1">
        <name>FAD</name>
        <dbReference type="ChEBI" id="CHEBI:57692"/>
    </cofactor>
</comment>
<evidence type="ECO:0000256" key="1">
    <source>
        <dbReference type="ARBA" id="ARBA00001974"/>
    </source>
</evidence>
<dbReference type="SUPFAM" id="SSF51905">
    <property type="entry name" value="FAD/NAD(P)-binding domain"/>
    <property type="match status" value="1"/>
</dbReference>
<gene>
    <name evidence="11" type="ORF">MNB_SV-10-682</name>
</gene>
<keyword evidence="8" id="KW-0676">Redox-active center</keyword>
<dbReference type="GO" id="GO:0006103">
    <property type="term" value="P:2-oxoglutarate metabolic process"/>
    <property type="evidence" value="ECO:0007669"/>
    <property type="project" value="TreeGrafter"/>
</dbReference>
<dbReference type="PANTHER" id="PTHR22912">
    <property type="entry name" value="DISULFIDE OXIDOREDUCTASE"/>
    <property type="match status" value="1"/>
</dbReference>
<evidence type="ECO:0000256" key="3">
    <source>
        <dbReference type="ARBA" id="ARBA00022630"/>
    </source>
</evidence>
<dbReference type="EC" id="1.8.1.4" evidence="11"/>
<accession>A0A1W1CQN2</accession>
<protein>
    <submittedName>
        <fullName evidence="11">Dihydrolipoamide dehydrogenase of branched-chain alpha-keto acid dehydrogenase</fullName>
        <ecNumber evidence="11">1.8.1.4</ecNumber>
    </submittedName>
</protein>
<dbReference type="InterPro" id="IPR036188">
    <property type="entry name" value="FAD/NAD-bd_sf"/>
</dbReference>
<dbReference type="PRINTS" id="PR00368">
    <property type="entry name" value="FADPNR"/>
</dbReference>